<feature type="signal peptide" evidence="1">
    <location>
        <begin position="1"/>
        <end position="20"/>
    </location>
</feature>
<name>A0A833JED6_9BACT</name>
<sequence>MKIKSFLFIPILLLSNISSASIHERSWDFKVDEVVFYDFKNYNTGINVGCEKFDNGKVSFEIKYKNINPFINNNKISTDVVDGNGFYTITLNDISELDLAFPAGGEYYIKNISGYDVKSKHCDTGII</sequence>
<keyword evidence="3" id="KW-1185">Reference proteome</keyword>
<protein>
    <submittedName>
        <fullName evidence="2">Uncharacterized protein</fullName>
    </submittedName>
</protein>
<reference evidence="2 3" key="1">
    <citation type="submission" date="2019-10" db="EMBL/GenBank/DDBJ databases">
        <title>New genus of Silvanigrellaceae.</title>
        <authorList>
            <person name="Pitt A."/>
            <person name="Hahn M.W."/>
        </authorList>
    </citation>
    <scope>NUCLEOTIDE SEQUENCE [LARGE SCALE GENOMIC DNA]</scope>
    <source>
        <strain evidence="2 3">33A1-SZDP</strain>
    </source>
</reference>
<dbReference type="RefSeq" id="WP_152213228.1">
    <property type="nucleotide sequence ID" value="NZ_WFLN01000007.1"/>
</dbReference>
<evidence type="ECO:0000313" key="3">
    <source>
        <dbReference type="Proteomes" id="UP000442694"/>
    </source>
</evidence>
<dbReference type="EMBL" id="WFLN01000007">
    <property type="protein sequence ID" value="KAB8029885.1"/>
    <property type="molecule type" value="Genomic_DNA"/>
</dbReference>
<organism evidence="2 3">
    <name type="scientific">Fluviispira multicolorata</name>
    <dbReference type="NCBI Taxonomy" id="2654512"/>
    <lineage>
        <taxon>Bacteria</taxon>
        <taxon>Pseudomonadati</taxon>
        <taxon>Bdellovibrionota</taxon>
        <taxon>Oligoflexia</taxon>
        <taxon>Silvanigrellales</taxon>
        <taxon>Silvanigrellaceae</taxon>
        <taxon>Fluviispira</taxon>
    </lineage>
</organism>
<dbReference type="AlphaFoldDB" id="A0A833JED6"/>
<gene>
    <name evidence="2" type="ORF">GCL57_10130</name>
</gene>
<keyword evidence="1" id="KW-0732">Signal</keyword>
<evidence type="ECO:0000313" key="2">
    <source>
        <dbReference type="EMBL" id="KAB8029885.1"/>
    </source>
</evidence>
<feature type="chain" id="PRO_5032485338" evidence="1">
    <location>
        <begin position="21"/>
        <end position="127"/>
    </location>
</feature>
<proteinExistence type="predicted"/>
<comment type="caution">
    <text evidence="2">The sequence shown here is derived from an EMBL/GenBank/DDBJ whole genome shotgun (WGS) entry which is preliminary data.</text>
</comment>
<accession>A0A833JED6</accession>
<dbReference type="Proteomes" id="UP000442694">
    <property type="component" value="Unassembled WGS sequence"/>
</dbReference>
<evidence type="ECO:0000256" key="1">
    <source>
        <dbReference type="SAM" id="SignalP"/>
    </source>
</evidence>